<name>Q4TIG7_TETNG</name>
<dbReference type="KEGG" id="tng:GSTEN00038292G001"/>
<dbReference type="AlphaFoldDB" id="Q4TIG7"/>
<gene>
    <name evidence="2" type="ORF">GSTENG00038292001</name>
</gene>
<evidence type="ECO:0000256" key="1">
    <source>
        <dbReference type="SAM" id="SignalP"/>
    </source>
</evidence>
<organism evidence="2">
    <name type="scientific">Tetraodon nigroviridis</name>
    <name type="common">Spotted green pufferfish</name>
    <name type="synonym">Chelonodon nigroviridis</name>
    <dbReference type="NCBI Taxonomy" id="99883"/>
    <lineage>
        <taxon>Eukaryota</taxon>
        <taxon>Metazoa</taxon>
        <taxon>Chordata</taxon>
        <taxon>Craniata</taxon>
        <taxon>Vertebrata</taxon>
        <taxon>Euteleostomi</taxon>
        <taxon>Actinopterygii</taxon>
        <taxon>Neopterygii</taxon>
        <taxon>Teleostei</taxon>
        <taxon>Neoteleostei</taxon>
        <taxon>Acanthomorphata</taxon>
        <taxon>Eupercaria</taxon>
        <taxon>Tetraodontiformes</taxon>
        <taxon>Tetradontoidea</taxon>
        <taxon>Tetraodontidae</taxon>
        <taxon>Tetraodon</taxon>
    </lineage>
</organism>
<feature type="chain" id="PRO_5004244499" evidence="1">
    <location>
        <begin position="40"/>
        <end position="59"/>
    </location>
</feature>
<protein>
    <submittedName>
        <fullName evidence="2">(spotted green pufferfish) hypothetical protein</fullName>
    </submittedName>
</protein>
<accession>Q4TIG7</accession>
<feature type="non-terminal residue" evidence="2">
    <location>
        <position position="59"/>
    </location>
</feature>
<sequence>DRAPLGQAPAWAQEEPEVMWVALGMLWLLALGGPHQAWGFCPSECSCSLRILSDGSKAR</sequence>
<comment type="caution">
    <text evidence="2">The sequence shown here is derived from an EMBL/GenBank/DDBJ whole genome shotgun (WGS) entry which is preliminary data.</text>
</comment>
<keyword evidence="1" id="KW-0732">Signal</keyword>
<dbReference type="EMBL" id="CAAE01002155">
    <property type="protein sequence ID" value="CAF87315.1"/>
    <property type="molecule type" value="Genomic_DNA"/>
</dbReference>
<feature type="signal peptide" evidence="1">
    <location>
        <begin position="1"/>
        <end position="39"/>
    </location>
</feature>
<feature type="non-terminal residue" evidence="2">
    <location>
        <position position="1"/>
    </location>
</feature>
<proteinExistence type="predicted"/>
<reference evidence="2" key="1">
    <citation type="journal article" date="2004" name="Nature">
        <title>Genome duplication in the teleost fish Tetraodon nigroviridis reveals the early vertebrate proto-karyotype.</title>
        <authorList>
            <person name="Jaillon O."/>
            <person name="Aury J.-M."/>
            <person name="Brunet F."/>
            <person name="Petit J.-L."/>
            <person name="Stange-Thomann N."/>
            <person name="Mauceli E."/>
            <person name="Bouneau L."/>
            <person name="Fischer C."/>
            <person name="Ozouf-Costaz C."/>
            <person name="Bernot A."/>
            <person name="Nicaud S."/>
            <person name="Jaffe D."/>
            <person name="Fisher S."/>
            <person name="Lutfalla G."/>
            <person name="Dossat C."/>
            <person name="Segurens B."/>
            <person name="Dasilva C."/>
            <person name="Salanoubat M."/>
            <person name="Levy M."/>
            <person name="Boudet N."/>
            <person name="Castellano S."/>
            <person name="Anthouard V."/>
            <person name="Jubin C."/>
            <person name="Castelli V."/>
            <person name="Katinka M."/>
            <person name="Vacherie B."/>
            <person name="Biemont C."/>
            <person name="Skalli Z."/>
            <person name="Cattolico L."/>
            <person name="Poulain J."/>
            <person name="De Berardinis V."/>
            <person name="Cruaud C."/>
            <person name="Duprat S."/>
            <person name="Brottier P."/>
            <person name="Coutanceau J.-P."/>
            <person name="Gouzy J."/>
            <person name="Parra G."/>
            <person name="Lardier G."/>
            <person name="Chapple C."/>
            <person name="McKernan K.J."/>
            <person name="McEwan P."/>
            <person name="Bosak S."/>
            <person name="Kellis M."/>
            <person name="Volff J.-N."/>
            <person name="Guigo R."/>
            <person name="Zody M.C."/>
            <person name="Mesirov J."/>
            <person name="Lindblad-Toh K."/>
            <person name="Birren B."/>
            <person name="Nusbaum C."/>
            <person name="Kahn D."/>
            <person name="Robinson-Rechavi M."/>
            <person name="Laudet V."/>
            <person name="Schachter V."/>
            <person name="Quetier F."/>
            <person name="Saurin W."/>
            <person name="Scarpelli C."/>
            <person name="Wincker P."/>
            <person name="Lander E.S."/>
            <person name="Weissenbach J."/>
            <person name="Roest Crollius H."/>
        </authorList>
    </citation>
    <scope>NUCLEOTIDE SEQUENCE [LARGE SCALE GENOMIC DNA]</scope>
</reference>
<evidence type="ECO:0000313" key="2">
    <source>
        <dbReference type="EMBL" id="CAF87315.1"/>
    </source>
</evidence>
<reference evidence="2" key="2">
    <citation type="submission" date="2004-02" db="EMBL/GenBank/DDBJ databases">
        <authorList>
            <consortium name="Genoscope"/>
            <consortium name="Whitehead Institute Centre for Genome Research"/>
        </authorList>
    </citation>
    <scope>NUCLEOTIDE SEQUENCE</scope>
</reference>